<dbReference type="Pfam" id="PF02518">
    <property type="entry name" value="HATPase_c"/>
    <property type="match status" value="1"/>
</dbReference>
<dbReference type="SMART" id="SM00091">
    <property type="entry name" value="PAS"/>
    <property type="match status" value="3"/>
</dbReference>
<dbReference type="Gene3D" id="1.10.287.130">
    <property type="match status" value="1"/>
</dbReference>
<dbReference type="Gene3D" id="3.30.450.40">
    <property type="match status" value="1"/>
</dbReference>
<reference evidence="11 12" key="1">
    <citation type="submission" date="2022-08" db="EMBL/GenBank/DDBJ databases">
        <title>Reclassification of Massilia species as members of the genera Telluria, Duganella, Pseudoduganella, Mokoshia gen. nov. and Zemynaea gen. nov. using orthogonal and non-orthogonal genome-based approaches.</title>
        <authorList>
            <person name="Bowman J.P."/>
        </authorList>
    </citation>
    <scope>NUCLEOTIDE SEQUENCE [LARGE SCALE GENOMIC DNA]</scope>
    <source>
        <strain evidence="11 12">LMG 28164</strain>
    </source>
</reference>
<protein>
    <recommendedName>
        <fullName evidence="2">histidine kinase</fullName>
        <ecNumber evidence="2">2.7.13.3</ecNumber>
    </recommendedName>
</protein>
<sequence>MPISDDVHRRLFDASPNPCLVLDRQLHIVSANRAYLAATRRRLDEIVGRRFHDAFPTDPETERQSLASIERVIRTGQPDTLAQLRFDIRRAAHEGGGVETRYWNVSHTPVPGAEGEVELVQQSLQAGVDRLTPLFQKAPGFMAVLRGPRHVCEFANDALHALLGRRDYVGKPLREALPELEAQGVFERLGRVYASGQEFVGYGLPVLLQRADGGSAQHFINLIYQPIVEDGAVTGIFVEGSDVTEQHLARALVEEQLQELQRAERRLGFQLELADRLRPLASSEAVIGAASQLLGRYLGLARVAFAEIAPDGLAMTVRRDWCRAGMVSVAGIQGTLDDFGAGMAGELRLGRNVLVQDVARDERTAEQTEAYAALGVRSHLTIPLTKDGRVRAVLSLHDTAPRNWTLDELRMAQDMAERTWAAVETARAQAELRAERDQSQYIFDTMTEGFAVVDRDWTIVRMNATGLQLVGRSAEEVVGHNHWEVFPEVSGTELEGIVRGMRHGGQAGGVEYPYALPQGGVRWMEVRVFPAMHDDLAIFFRDITARRNAEDQLRLEAHRKDEFLAMLAHELRNPLAPIGAAADLLVMGGLDPARMRRTSAIITRQVRHMTSLIDDLLDVSRVTRGLVTLEREPVDVKATVADAVEQVRPLIEARRHRLEVHLAPEHALVEGDRKRLVQVLANLLGNAAKYTPEGGRIVLEMQADAGDPALVTLSVTDSGIGMTLAVRDAAFELFTQAERTPDRSQGGLGIGLALVKSLVELHGGAVTAYSDGPGTGSRFTVQLPRMRERRVLDKGDAEPRTPQAPLPAAPSRRRVLVVDDNVDAAQLLALVLENLGYEVLVEHDPHSALAVAAACAPEVCILDIGLPDMDGNELARRLRRQAGTEEALLIAVTGYGRPQDREQALAAGFDHHLVKPVDVHRLVELLADVAA</sequence>
<feature type="coiled-coil region" evidence="7">
    <location>
        <begin position="246"/>
        <end position="273"/>
    </location>
</feature>
<dbReference type="NCBIfam" id="TIGR00229">
    <property type="entry name" value="sensory_box"/>
    <property type="match status" value="1"/>
</dbReference>
<dbReference type="PROSITE" id="PS50109">
    <property type="entry name" value="HIS_KIN"/>
    <property type="match status" value="1"/>
</dbReference>
<dbReference type="InterPro" id="IPR035965">
    <property type="entry name" value="PAS-like_dom_sf"/>
</dbReference>
<dbReference type="Pfam" id="PF08448">
    <property type="entry name" value="PAS_4"/>
    <property type="match status" value="3"/>
</dbReference>
<dbReference type="Pfam" id="PF01590">
    <property type="entry name" value="GAF"/>
    <property type="match status" value="1"/>
</dbReference>
<keyword evidence="7" id="KW-0175">Coiled coil</keyword>
<keyword evidence="12" id="KW-1185">Reference proteome</keyword>
<dbReference type="Pfam" id="PF00072">
    <property type="entry name" value="Response_reg"/>
    <property type="match status" value="1"/>
</dbReference>
<organism evidence="11 12">
    <name type="scientific">Massilia norwichensis</name>
    <dbReference type="NCBI Taxonomy" id="1442366"/>
    <lineage>
        <taxon>Bacteria</taxon>
        <taxon>Pseudomonadati</taxon>
        <taxon>Pseudomonadota</taxon>
        <taxon>Betaproteobacteria</taxon>
        <taxon>Burkholderiales</taxon>
        <taxon>Oxalobacteraceae</taxon>
        <taxon>Telluria group</taxon>
        <taxon>Massilia</taxon>
    </lineage>
</organism>
<dbReference type="CDD" id="cd00130">
    <property type="entry name" value="PAS"/>
    <property type="match status" value="2"/>
</dbReference>
<dbReference type="Pfam" id="PF00512">
    <property type="entry name" value="HisKA"/>
    <property type="match status" value="1"/>
</dbReference>
<dbReference type="PROSITE" id="PS50110">
    <property type="entry name" value="RESPONSE_REGULATORY"/>
    <property type="match status" value="1"/>
</dbReference>
<keyword evidence="3 6" id="KW-0597">Phosphoprotein</keyword>
<feature type="domain" description="Response regulatory" evidence="9">
    <location>
        <begin position="814"/>
        <end position="930"/>
    </location>
</feature>
<comment type="catalytic activity">
    <reaction evidence="1">
        <text>ATP + protein L-histidine = ADP + protein N-phospho-L-histidine.</text>
        <dbReference type="EC" id="2.7.13.3"/>
    </reaction>
</comment>
<dbReference type="InterPro" id="IPR003661">
    <property type="entry name" value="HisK_dim/P_dom"/>
</dbReference>
<dbReference type="RefSeq" id="WP_258844165.1">
    <property type="nucleotide sequence ID" value="NZ_JANUGX010000003.1"/>
</dbReference>
<comment type="caution">
    <text evidence="11">The sequence shown here is derived from an EMBL/GenBank/DDBJ whole genome shotgun (WGS) entry which is preliminary data.</text>
</comment>
<proteinExistence type="predicted"/>
<dbReference type="PANTHER" id="PTHR43547">
    <property type="entry name" value="TWO-COMPONENT HISTIDINE KINASE"/>
    <property type="match status" value="1"/>
</dbReference>
<dbReference type="EC" id="2.7.13.3" evidence="2"/>
<dbReference type="SMART" id="SM00065">
    <property type="entry name" value="GAF"/>
    <property type="match status" value="1"/>
</dbReference>
<dbReference type="InterPro" id="IPR003594">
    <property type="entry name" value="HATPase_dom"/>
</dbReference>
<dbReference type="Proteomes" id="UP001205560">
    <property type="component" value="Unassembled WGS sequence"/>
</dbReference>
<evidence type="ECO:0000256" key="6">
    <source>
        <dbReference type="PROSITE-ProRule" id="PRU00169"/>
    </source>
</evidence>
<dbReference type="EMBL" id="JANUGX010000003">
    <property type="protein sequence ID" value="MCS0588402.1"/>
    <property type="molecule type" value="Genomic_DNA"/>
</dbReference>
<gene>
    <name evidence="11" type="ORF">NX782_04210</name>
</gene>
<accession>A0ABT2A2T6</accession>
<evidence type="ECO:0000256" key="1">
    <source>
        <dbReference type="ARBA" id="ARBA00000085"/>
    </source>
</evidence>
<dbReference type="PRINTS" id="PR00344">
    <property type="entry name" value="BCTRLSENSOR"/>
</dbReference>
<dbReference type="InterPro" id="IPR036890">
    <property type="entry name" value="HATPase_C_sf"/>
</dbReference>
<dbReference type="SUPFAM" id="SSF47384">
    <property type="entry name" value="Homodimeric domain of signal transducing histidine kinase"/>
    <property type="match status" value="1"/>
</dbReference>
<evidence type="ECO:0000256" key="7">
    <source>
        <dbReference type="SAM" id="Coils"/>
    </source>
</evidence>
<name>A0ABT2A2T6_9BURK</name>
<dbReference type="SMART" id="SM00448">
    <property type="entry name" value="REC"/>
    <property type="match status" value="1"/>
</dbReference>
<evidence type="ECO:0000313" key="12">
    <source>
        <dbReference type="Proteomes" id="UP001205560"/>
    </source>
</evidence>
<dbReference type="InterPro" id="IPR000014">
    <property type="entry name" value="PAS"/>
</dbReference>
<dbReference type="Gene3D" id="3.30.565.10">
    <property type="entry name" value="Histidine kinase-like ATPase, C-terminal domain"/>
    <property type="match status" value="1"/>
</dbReference>
<dbReference type="PROSITE" id="PS50112">
    <property type="entry name" value="PAS"/>
    <property type="match status" value="1"/>
</dbReference>
<evidence type="ECO:0000259" key="9">
    <source>
        <dbReference type="PROSITE" id="PS50110"/>
    </source>
</evidence>
<dbReference type="CDD" id="cd17580">
    <property type="entry name" value="REC_2_DhkD-like"/>
    <property type="match status" value="1"/>
</dbReference>
<evidence type="ECO:0000259" key="8">
    <source>
        <dbReference type="PROSITE" id="PS50109"/>
    </source>
</evidence>
<dbReference type="CDD" id="cd00082">
    <property type="entry name" value="HisKA"/>
    <property type="match status" value="1"/>
</dbReference>
<dbReference type="InterPro" id="IPR001789">
    <property type="entry name" value="Sig_transdc_resp-reg_receiver"/>
</dbReference>
<dbReference type="InterPro" id="IPR011006">
    <property type="entry name" value="CheY-like_superfamily"/>
</dbReference>
<feature type="domain" description="Histidine kinase" evidence="8">
    <location>
        <begin position="566"/>
        <end position="787"/>
    </location>
</feature>
<dbReference type="PANTHER" id="PTHR43547:SF2">
    <property type="entry name" value="HYBRID SIGNAL TRANSDUCTION HISTIDINE KINASE C"/>
    <property type="match status" value="1"/>
</dbReference>
<evidence type="ECO:0000256" key="5">
    <source>
        <dbReference type="ARBA" id="ARBA00022777"/>
    </source>
</evidence>
<evidence type="ECO:0000256" key="2">
    <source>
        <dbReference type="ARBA" id="ARBA00012438"/>
    </source>
</evidence>
<dbReference type="SMART" id="SM00387">
    <property type="entry name" value="HATPase_c"/>
    <property type="match status" value="1"/>
</dbReference>
<feature type="modified residue" description="4-aspartylphosphate" evidence="6">
    <location>
        <position position="863"/>
    </location>
</feature>
<dbReference type="Gene3D" id="3.40.50.2300">
    <property type="match status" value="1"/>
</dbReference>
<dbReference type="Gene3D" id="3.30.450.20">
    <property type="entry name" value="PAS domain"/>
    <property type="match status" value="3"/>
</dbReference>
<evidence type="ECO:0000313" key="11">
    <source>
        <dbReference type="EMBL" id="MCS0588402.1"/>
    </source>
</evidence>
<dbReference type="SUPFAM" id="SSF55781">
    <property type="entry name" value="GAF domain-like"/>
    <property type="match status" value="1"/>
</dbReference>
<dbReference type="InterPro" id="IPR013656">
    <property type="entry name" value="PAS_4"/>
</dbReference>
<evidence type="ECO:0000256" key="3">
    <source>
        <dbReference type="ARBA" id="ARBA00022553"/>
    </source>
</evidence>
<dbReference type="InterPro" id="IPR004358">
    <property type="entry name" value="Sig_transdc_His_kin-like_C"/>
</dbReference>
<dbReference type="SUPFAM" id="SSF55785">
    <property type="entry name" value="PYP-like sensor domain (PAS domain)"/>
    <property type="match status" value="3"/>
</dbReference>
<dbReference type="SMART" id="SM00388">
    <property type="entry name" value="HisKA"/>
    <property type="match status" value="1"/>
</dbReference>
<evidence type="ECO:0000256" key="4">
    <source>
        <dbReference type="ARBA" id="ARBA00022679"/>
    </source>
</evidence>
<keyword evidence="5" id="KW-0418">Kinase</keyword>
<dbReference type="InterPro" id="IPR005467">
    <property type="entry name" value="His_kinase_dom"/>
</dbReference>
<dbReference type="InterPro" id="IPR003018">
    <property type="entry name" value="GAF"/>
</dbReference>
<dbReference type="InterPro" id="IPR036097">
    <property type="entry name" value="HisK_dim/P_sf"/>
</dbReference>
<feature type="domain" description="PAS" evidence="10">
    <location>
        <begin position="435"/>
        <end position="481"/>
    </location>
</feature>
<dbReference type="InterPro" id="IPR029016">
    <property type="entry name" value="GAF-like_dom_sf"/>
</dbReference>
<evidence type="ECO:0000259" key="10">
    <source>
        <dbReference type="PROSITE" id="PS50112"/>
    </source>
</evidence>
<dbReference type="SUPFAM" id="SSF55874">
    <property type="entry name" value="ATPase domain of HSP90 chaperone/DNA topoisomerase II/histidine kinase"/>
    <property type="match status" value="1"/>
</dbReference>
<dbReference type="SUPFAM" id="SSF52172">
    <property type="entry name" value="CheY-like"/>
    <property type="match status" value="1"/>
</dbReference>
<keyword evidence="4" id="KW-0808">Transferase</keyword>